<organism evidence="1 2">
    <name type="scientific">Saezia sanguinis</name>
    <dbReference type="NCBI Taxonomy" id="1965230"/>
    <lineage>
        <taxon>Bacteria</taxon>
        <taxon>Pseudomonadati</taxon>
        <taxon>Pseudomonadota</taxon>
        <taxon>Betaproteobacteria</taxon>
        <taxon>Burkholderiales</taxon>
        <taxon>Saeziaceae</taxon>
        <taxon>Saezia</taxon>
    </lineage>
</organism>
<dbReference type="RefSeq" id="WP_126978439.1">
    <property type="nucleotide sequence ID" value="NZ_PQSP01000001.1"/>
</dbReference>
<dbReference type="EMBL" id="PQSP01000001">
    <property type="protein sequence ID" value="RUS68360.1"/>
    <property type="molecule type" value="Genomic_DNA"/>
</dbReference>
<sequence precursor="true">MMLKLSICLRNAIAMFVLVLAFTVNSFAQEVTMERFDIEAFNLNLIEHNGVFLLPDGTKIHQFEASRGGYIEDRTPPQSAYTYRKLYNPQGYVITTTQKFYSFFTGVSKYYDGHGNLIKEEVNDRDQYFPFSIEALAAKMLADYKIDILNSDNIYRLARGIHGVDPLFPYYAVDCYDLASPAPSQAIISFLVDGTTGEVLHILHTNTKEPVSVLEAYLQKMANTPKEGQ</sequence>
<dbReference type="Proteomes" id="UP000286947">
    <property type="component" value="Unassembled WGS sequence"/>
</dbReference>
<keyword evidence="2" id="KW-1185">Reference proteome</keyword>
<name>A0A433SI54_9BURK</name>
<protein>
    <submittedName>
        <fullName evidence="1">Uncharacterized protein</fullName>
    </submittedName>
</protein>
<evidence type="ECO:0000313" key="2">
    <source>
        <dbReference type="Proteomes" id="UP000286947"/>
    </source>
</evidence>
<accession>A0A433SI54</accession>
<gene>
    <name evidence="1" type="ORF">CUZ56_00851</name>
</gene>
<reference evidence="1 2" key="1">
    <citation type="submission" date="2018-01" db="EMBL/GenBank/DDBJ databases">
        <title>Saezia sanguinis gen. nov., sp. nov., in the order Burkholderiales isolated from human blood.</title>
        <authorList>
            <person name="Medina-Pascual M.J."/>
            <person name="Valdezate S."/>
            <person name="Monzon S."/>
            <person name="Cuesta I."/>
            <person name="Carrasco G."/>
            <person name="Villalon P."/>
            <person name="Saez-Nieto J.A."/>
        </authorList>
    </citation>
    <scope>NUCLEOTIDE SEQUENCE [LARGE SCALE GENOMIC DNA]</scope>
    <source>
        <strain evidence="1 2">CNM695-12</strain>
    </source>
</reference>
<proteinExistence type="predicted"/>
<comment type="caution">
    <text evidence="1">The sequence shown here is derived from an EMBL/GenBank/DDBJ whole genome shotgun (WGS) entry which is preliminary data.</text>
</comment>
<dbReference type="OrthoDB" id="8640908at2"/>
<evidence type="ECO:0000313" key="1">
    <source>
        <dbReference type="EMBL" id="RUS68360.1"/>
    </source>
</evidence>
<dbReference type="AlphaFoldDB" id="A0A433SI54"/>